<keyword evidence="2 4" id="KW-0808">Transferase</keyword>
<keyword evidence="1 4" id="KW-0328">Glycosyltransferase</keyword>
<dbReference type="RefSeq" id="WP_382262555.1">
    <property type="nucleotide sequence ID" value="NZ_JBHRZO010000019.1"/>
</dbReference>
<dbReference type="SUPFAM" id="SSF53756">
    <property type="entry name" value="UDP-Glycosyltransferase/glycogen phosphorylase"/>
    <property type="match status" value="1"/>
</dbReference>
<dbReference type="Proteomes" id="UP001595783">
    <property type="component" value="Unassembled WGS sequence"/>
</dbReference>
<evidence type="ECO:0000313" key="4">
    <source>
        <dbReference type="EMBL" id="MFC3847768.1"/>
    </source>
</evidence>
<keyword evidence="5" id="KW-1185">Reference proteome</keyword>
<dbReference type="EC" id="2.4.-.-" evidence="4"/>
<sequence>MKILLTTEQYHPLQTGVSLADHGLSVALAQAGHEVFVITGASFNGQKIHREGPLKRISSGEISKDAREINPNLYVVEFDIYWDWQQGRVLGEIEKYQDFCLSFACDLLISSGIVGKWNCDLLYDLLPLCQAKKKILKSHGELELVRFSPSLKTRLTHVLKFLLSGFKFRSSVYIPTLRRQLKQHLKHYDRVCFLHRRSDGYTYLKPYCHAGILPNGVFAKDICPAKRIQSGLLARFPSSATPKPLETLILHPYLLNVSNYYKEKGQDFVLRAYYLSLATIPLIFVGSLNRDNTLESLQDLKAQLDQEHGFKEVYFFTNIERSQVLTLFKRATLFLHASHEECFPMVILESMQFGTPFICTDVGNVRDLCAPLVVHTPTEMAQQINALLGDPHQYASFSQTLHATIQEYTYEKIVRSIEEIMIS</sequence>
<evidence type="ECO:0000259" key="3">
    <source>
        <dbReference type="Pfam" id="PF00534"/>
    </source>
</evidence>
<protein>
    <submittedName>
        <fullName evidence="4">Glycosyltransferase family 4 protein</fullName>
        <ecNumber evidence="4">2.4.-.-</ecNumber>
    </submittedName>
</protein>
<dbReference type="PANTHER" id="PTHR12526:SF629">
    <property type="entry name" value="TEICHURONIC ACID BIOSYNTHESIS GLYCOSYLTRANSFERASE TUAH-RELATED"/>
    <property type="match status" value="1"/>
</dbReference>
<comment type="caution">
    <text evidence="4">The sequence shown here is derived from an EMBL/GenBank/DDBJ whole genome shotgun (WGS) entry which is preliminary data.</text>
</comment>
<feature type="domain" description="Glycosyl transferase family 1" evidence="3">
    <location>
        <begin position="252"/>
        <end position="399"/>
    </location>
</feature>
<accession>A0ABV7ZJ01</accession>
<dbReference type="GO" id="GO:0016757">
    <property type="term" value="F:glycosyltransferase activity"/>
    <property type="evidence" value="ECO:0007669"/>
    <property type="project" value="UniProtKB-KW"/>
</dbReference>
<dbReference type="Gene3D" id="3.40.50.2000">
    <property type="entry name" value="Glycogen Phosphorylase B"/>
    <property type="match status" value="2"/>
</dbReference>
<evidence type="ECO:0000256" key="2">
    <source>
        <dbReference type="ARBA" id="ARBA00022679"/>
    </source>
</evidence>
<proteinExistence type="predicted"/>
<dbReference type="EMBL" id="JBHRZO010000019">
    <property type="protein sequence ID" value="MFC3847768.1"/>
    <property type="molecule type" value="Genomic_DNA"/>
</dbReference>
<evidence type="ECO:0000256" key="1">
    <source>
        <dbReference type="ARBA" id="ARBA00022676"/>
    </source>
</evidence>
<dbReference type="Pfam" id="PF00534">
    <property type="entry name" value="Glycos_transf_1"/>
    <property type="match status" value="1"/>
</dbReference>
<gene>
    <name evidence="4" type="ORF">ACFOPX_04370</name>
</gene>
<evidence type="ECO:0000313" key="5">
    <source>
        <dbReference type="Proteomes" id="UP001595783"/>
    </source>
</evidence>
<dbReference type="InterPro" id="IPR001296">
    <property type="entry name" value="Glyco_trans_1"/>
</dbReference>
<dbReference type="PANTHER" id="PTHR12526">
    <property type="entry name" value="GLYCOSYLTRANSFERASE"/>
    <property type="match status" value="1"/>
</dbReference>
<organism evidence="4 5">
    <name type="scientific">Helicobacter baculiformis</name>
    <dbReference type="NCBI Taxonomy" id="427351"/>
    <lineage>
        <taxon>Bacteria</taxon>
        <taxon>Pseudomonadati</taxon>
        <taxon>Campylobacterota</taxon>
        <taxon>Epsilonproteobacteria</taxon>
        <taxon>Campylobacterales</taxon>
        <taxon>Helicobacteraceae</taxon>
        <taxon>Helicobacter</taxon>
    </lineage>
</organism>
<dbReference type="CDD" id="cd03801">
    <property type="entry name" value="GT4_PimA-like"/>
    <property type="match status" value="1"/>
</dbReference>
<name>A0ABV7ZJ01_9HELI</name>
<reference evidence="5" key="1">
    <citation type="journal article" date="2019" name="Int. J. Syst. Evol. Microbiol.">
        <title>The Global Catalogue of Microorganisms (GCM) 10K type strain sequencing project: providing services to taxonomists for standard genome sequencing and annotation.</title>
        <authorList>
            <consortium name="The Broad Institute Genomics Platform"/>
            <consortium name="The Broad Institute Genome Sequencing Center for Infectious Disease"/>
            <person name="Wu L."/>
            <person name="Ma J."/>
        </authorList>
    </citation>
    <scope>NUCLEOTIDE SEQUENCE [LARGE SCALE GENOMIC DNA]</scope>
    <source>
        <strain evidence="5">CCUG 53816</strain>
    </source>
</reference>